<keyword evidence="1" id="KW-0472">Membrane</keyword>
<proteinExistence type="predicted"/>
<sequence>MVSTVSRGSGSVIATSTSSAAASTGALTGALNDTSNDTSNGASNGVNVNSLYFGLGVGIPVAVLAVGACLFAWHIRRTKERTRRISHGESETEYRKPELHADSVSIPVELDTCKLEMSAEILGAELPGEGIMAELPGESVTFDSAEHT</sequence>
<evidence type="ECO:0000313" key="3">
    <source>
        <dbReference type="Proteomes" id="UP000078559"/>
    </source>
</evidence>
<keyword evidence="1" id="KW-0812">Transmembrane</keyword>
<evidence type="ECO:0000256" key="1">
    <source>
        <dbReference type="SAM" id="Phobius"/>
    </source>
</evidence>
<dbReference type="EMBL" id="CM003107">
    <property type="protein sequence ID" value="KUI73530.1"/>
    <property type="molecule type" value="Genomic_DNA"/>
</dbReference>
<accession>A0A194WBM2</accession>
<dbReference type="AlphaFoldDB" id="A0A194WBM2"/>
<feature type="transmembrane region" description="Helical" evidence="1">
    <location>
        <begin position="12"/>
        <end position="31"/>
    </location>
</feature>
<keyword evidence="3" id="KW-1185">Reference proteome</keyword>
<organism evidence="2 3">
    <name type="scientific">Cytospora mali</name>
    <name type="common">Apple Valsa canker fungus</name>
    <name type="synonym">Valsa mali</name>
    <dbReference type="NCBI Taxonomy" id="578113"/>
    <lineage>
        <taxon>Eukaryota</taxon>
        <taxon>Fungi</taxon>
        <taxon>Dikarya</taxon>
        <taxon>Ascomycota</taxon>
        <taxon>Pezizomycotina</taxon>
        <taxon>Sordariomycetes</taxon>
        <taxon>Sordariomycetidae</taxon>
        <taxon>Diaporthales</taxon>
        <taxon>Cytosporaceae</taxon>
        <taxon>Cytospora</taxon>
    </lineage>
</organism>
<evidence type="ECO:0000313" key="2">
    <source>
        <dbReference type="EMBL" id="KUI73530.1"/>
    </source>
</evidence>
<dbReference type="Proteomes" id="UP000078559">
    <property type="component" value="Chromosome 10"/>
</dbReference>
<keyword evidence="1" id="KW-1133">Transmembrane helix</keyword>
<name>A0A194WBM2_CYTMA</name>
<feature type="transmembrane region" description="Helical" evidence="1">
    <location>
        <begin position="51"/>
        <end position="75"/>
    </location>
</feature>
<reference evidence="2" key="1">
    <citation type="submission" date="2014-12" db="EMBL/GenBank/DDBJ databases">
        <title>Genome Sequence of Valsa Canker Pathogens Uncovers a Specific Adaption of Colonization on Woody Bark.</title>
        <authorList>
            <person name="Yin Z."/>
            <person name="Liu H."/>
            <person name="Gao X."/>
            <person name="Li Z."/>
            <person name="Song N."/>
            <person name="Ke X."/>
            <person name="Dai Q."/>
            <person name="Wu Y."/>
            <person name="Sun Y."/>
            <person name="Xu J.-R."/>
            <person name="Kang Z.K."/>
            <person name="Wang L."/>
            <person name="Huang L."/>
        </authorList>
    </citation>
    <scope>NUCLEOTIDE SEQUENCE [LARGE SCALE GENOMIC DNA]</scope>
    <source>
        <strain evidence="2">03-8</strain>
    </source>
</reference>
<gene>
    <name evidence="2" type="ORF">VM1G_11885</name>
</gene>
<protein>
    <submittedName>
        <fullName evidence="2">Uncharacterized protein</fullName>
    </submittedName>
</protein>